<evidence type="ECO:0000256" key="1">
    <source>
        <dbReference type="SAM" id="MobiDB-lite"/>
    </source>
</evidence>
<keyword evidence="3" id="KW-1185">Reference proteome</keyword>
<dbReference type="EMBL" id="JBAWTH010000192">
    <property type="protein sequence ID" value="KAL2273269.1"/>
    <property type="molecule type" value="Genomic_DNA"/>
</dbReference>
<sequence>MRQYVARYLWQAPYIDQKRALQTPAASRRRVRELQKELIDYHASASEQEESEGEPSGEPSGARCGSEELGEDEDEDEEQPVGRAARRPEQKKKLKEGLCALVDLVFDE</sequence>
<reference evidence="2 3" key="1">
    <citation type="submission" date="2024-03" db="EMBL/GenBank/DDBJ databases">
        <title>A high-quality draft genome sequence of Diaporthe vaccinii, a causative agent of upright dieback and viscid rot disease in cranberry plants.</title>
        <authorList>
            <person name="Sarrasin M."/>
            <person name="Lang B.F."/>
            <person name="Burger G."/>
        </authorList>
    </citation>
    <scope>NUCLEOTIDE SEQUENCE [LARGE SCALE GENOMIC DNA]</scope>
    <source>
        <strain evidence="2 3">IS7</strain>
    </source>
</reference>
<protein>
    <submittedName>
        <fullName evidence="2">Uncharacterized protein</fullName>
    </submittedName>
</protein>
<dbReference type="Proteomes" id="UP001600888">
    <property type="component" value="Unassembled WGS sequence"/>
</dbReference>
<proteinExistence type="predicted"/>
<name>A0ABR4DVP7_9PEZI</name>
<gene>
    <name evidence="2" type="ORF">FJTKL_04827</name>
</gene>
<accession>A0ABR4DVP7</accession>
<feature type="region of interest" description="Disordered" evidence="1">
    <location>
        <begin position="39"/>
        <end position="93"/>
    </location>
</feature>
<feature type="compositionally biased region" description="Acidic residues" evidence="1">
    <location>
        <begin position="68"/>
        <end position="79"/>
    </location>
</feature>
<evidence type="ECO:0000313" key="2">
    <source>
        <dbReference type="EMBL" id="KAL2273269.1"/>
    </source>
</evidence>
<evidence type="ECO:0000313" key="3">
    <source>
        <dbReference type="Proteomes" id="UP001600888"/>
    </source>
</evidence>
<comment type="caution">
    <text evidence="2">The sequence shown here is derived from an EMBL/GenBank/DDBJ whole genome shotgun (WGS) entry which is preliminary data.</text>
</comment>
<organism evidence="2 3">
    <name type="scientific">Diaporthe vaccinii</name>
    <dbReference type="NCBI Taxonomy" id="105482"/>
    <lineage>
        <taxon>Eukaryota</taxon>
        <taxon>Fungi</taxon>
        <taxon>Dikarya</taxon>
        <taxon>Ascomycota</taxon>
        <taxon>Pezizomycotina</taxon>
        <taxon>Sordariomycetes</taxon>
        <taxon>Sordariomycetidae</taxon>
        <taxon>Diaporthales</taxon>
        <taxon>Diaporthaceae</taxon>
        <taxon>Diaporthe</taxon>
        <taxon>Diaporthe eres species complex</taxon>
    </lineage>
</organism>